<sequence length="340" mass="39968">MAEVNFKHPRIHHYSLYNIDDQGIRHSELQNSPGIVTKEDSPSFDESDELKWPIQADNSIQRRAQNMAWTRANRFRSYYTSDSLLTACAESRSVYLRRFGKLFPGHQQLSLHVVSSYDGHNEVYTHVNELTDIFCLSFRPEDLEAAAVDLQWDVLLSGLPFFSASTINVVNIAFEFDSSWNDNLPGSWEILRHEPSPRGLFARAVWDWTHGRLPEQTRVWLIDHTWKPPQEYFMAWREITKYMLPGDLVENRPKIVIDDRSVYMNCKAWRDGSPEFAASAMALIWKLVDWYDELRYQQTQFIWEEDISSWISLPWNHPFCAGALFEVPAHKVEDWFMFRP</sequence>
<dbReference type="Proteomes" id="UP000813385">
    <property type="component" value="Unassembled WGS sequence"/>
</dbReference>
<name>A0A8K0WYX3_9PEZI</name>
<dbReference type="EMBL" id="JAGPXD010000006">
    <property type="protein sequence ID" value="KAH7349400.1"/>
    <property type="molecule type" value="Genomic_DNA"/>
</dbReference>
<comment type="caution">
    <text evidence="1">The sequence shown here is derived from an EMBL/GenBank/DDBJ whole genome shotgun (WGS) entry which is preliminary data.</text>
</comment>
<protein>
    <submittedName>
        <fullName evidence="1">Uncharacterized protein</fullName>
    </submittedName>
</protein>
<accession>A0A8K0WYX3</accession>
<dbReference type="OrthoDB" id="3596450at2759"/>
<proteinExistence type="predicted"/>
<reference evidence="1" key="1">
    <citation type="journal article" date="2021" name="Nat. Commun.">
        <title>Genetic determinants of endophytism in the Arabidopsis root mycobiome.</title>
        <authorList>
            <person name="Mesny F."/>
            <person name="Miyauchi S."/>
            <person name="Thiergart T."/>
            <person name="Pickel B."/>
            <person name="Atanasova L."/>
            <person name="Karlsson M."/>
            <person name="Huettel B."/>
            <person name="Barry K.W."/>
            <person name="Haridas S."/>
            <person name="Chen C."/>
            <person name="Bauer D."/>
            <person name="Andreopoulos W."/>
            <person name="Pangilinan J."/>
            <person name="LaButti K."/>
            <person name="Riley R."/>
            <person name="Lipzen A."/>
            <person name="Clum A."/>
            <person name="Drula E."/>
            <person name="Henrissat B."/>
            <person name="Kohler A."/>
            <person name="Grigoriev I.V."/>
            <person name="Martin F.M."/>
            <person name="Hacquard S."/>
        </authorList>
    </citation>
    <scope>NUCLEOTIDE SEQUENCE</scope>
    <source>
        <strain evidence="1">MPI-CAGE-AT-0016</strain>
    </source>
</reference>
<evidence type="ECO:0000313" key="2">
    <source>
        <dbReference type="Proteomes" id="UP000813385"/>
    </source>
</evidence>
<organism evidence="1 2">
    <name type="scientific">Plectosphaerella cucumerina</name>
    <dbReference type="NCBI Taxonomy" id="40658"/>
    <lineage>
        <taxon>Eukaryota</taxon>
        <taxon>Fungi</taxon>
        <taxon>Dikarya</taxon>
        <taxon>Ascomycota</taxon>
        <taxon>Pezizomycotina</taxon>
        <taxon>Sordariomycetes</taxon>
        <taxon>Hypocreomycetidae</taxon>
        <taxon>Glomerellales</taxon>
        <taxon>Plectosphaerellaceae</taxon>
        <taxon>Plectosphaerella</taxon>
    </lineage>
</organism>
<gene>
    <name evidence="1" type="ORF">B0T11DRAFT_301646</name>
</gene>
<evidence type="ECO:0000313" key="1">
    <source>
        <dbReference type="EMBL" id="KAH7349400.1"/>
    </source>
</evidence>
<keyword evidence="2" id="KW-1185">Reference proteome</keyword>
<dbReference type="AlphaFoldDB" id="A0A8K0WYX3"/>